<sequence length="289" mass="33475">MDEGLHELGVRFSINNISQELYGLTELQKPETRKSRIRYTNRLQPFIKIRTNSSIFPIDHEGYKRQTVGPTFYPTGSNFFGSVDKLGFAGYGTYKYPHGVVYKGNFLDGEFHGTGVLIYPKGQRLEGTWRHGKLVESVFITGDNCNIVFKEDFLQFPVRVHEDEVDENMTVLCTEKQLSQPKHEIPEGCYDTIDGYFDPYTFVIYSYDGKLKRVATNQEGLLILSKYRQKASFVVGYLPELYEFWTSGRQSEVREIKKFFEMQKKKEAGTENVEKEEEEEKEEEVHTGA</sequence>
<keyword evidence="6" id="KW-0966">Cell projection</keyword>
<dbReference type="Proteomes" id="UP001153712">
    <property type="component" value="Chromosome 11"/>
</dbReference>
<comment type="subcellular location">
    <subcellularLocation>
        <location evidence="1">Cell projection</location>
        <location evidence="1">Cilium</location>
        <location evidence="1">Flagellum</location>
    </subcellularLocation>
</comment>
<dbReference type="SUPFAM" id="SSF82185">
    <property type="entry name" value="Histone H3 K4-specific methyltransferase SET7/9 N-terminal domain"/>
    <property type="match status" value="1"/>
</dbReference>
<name>A0A9N9THI9_PHYSR</name>
<accession>A0A9N9THI9</accession>
<feature type="region of interest" description="Disordered" evidence="7">
    <location>
        <begin position="266"/>
        <end position="289"/>
    </location>
</feature>
<dbReference type="Gene3D" id="2.20.110.10">
    <property type="entry name" value="Histone H3 K4-specific methyltransferase SET7/9 N-terminal domain"/>
    <property type="match status" value="1"/>
</dbReference>
<evidence type="ECO:0000313" key="8">
    <source>
        <dbReference type="EMBL" id="CAG9855970.1"/>
    </source>
</evidence>
<proteinExistence type="predicted"/>
<dbReference type="GO" id="GO:0031514">
    <property type="term" value="C:motile cilium"/>
    <property type="evidence" value="ECO:0007669"/>
    <property type="project" value="UniProtKB-SubCell"/>
</dbReference>
<keyword evidence="4" id="KW-0282">Flagellum</keyword>
<dbReference type="AlphaFoldDB" id="A0A9N9THI9"/>
<dbReference type="PANTHER" id="PTHR46437:SF1">
    <property type="entry name" value="MORN REPEAT-CONTAINING PROTEIN 5"/>
    <property type="match status" value="1"/>
</dbReference>
<dbReference type="InterPro" id="IPR042814">
    <property type="entry name" value="Morn5"/>
</dbReference>
<evidence type="ECO:0000256" key="4">
    <source>
        <dbReference type="ARBA" id="ARBA00022846"/>
    </source>
</evidence>
<dbReference type="EMBL" id="OU900104">
    <property type="protein sequence ID" value="CAG9855970.1"/>
    <property type="molecule type" value="Genomic_DNA"/>
</dbReference>
<keyword evidence="9" id="KW-1185">Reference proteome</keyword>
<evidence type="ECO:0000256" key="2">
    <source>
        <dbReference type="ARBA" id="ARBA00016322"/>
    </source>
</evidence>
<dbReference type="PANTHER" id="PTHR46437">
    <property type="entry name" value="MORN REPEAT-CONTAINING PROTEIN 5"/>
    <property type="match status" value="1"/>
</dbReference>
<reference evidence="8" key="1">
    <citation type="submission" date="2022-01" db="EMBL/GenBank/DDBJ databases">
        <authorList>
            <person name="King R."/>
        </authorList>
    </citation>
    <scope>NUCLEOTIDE SEQUENCE</scope>
</reference>
<evidence type="ECO:0000256" key="5">
    <source>
        <dbReference type="ARBA" id="ARBA00023069"/>
    </source>
</evidence>
<evidence type="ECO:0000256" key="1">
    <source>
        <dbReference type="ARBA" id="ARBA00004230"/>
    </source>
</evidence>
<evidence type="ECO:0000313" key="9">
    <source>
        <dbReference type="Proteomes" id="UP001153712"/>
    </source>
</evidence>
<dbReference type="OrthoDB" id="300500at2759"/>
<protein>
    <recommendedName>
        <fullName evidence="2">MORN repeat-containing protein 5</fullName>
    </recommendedName>
</protein>
<dbReference type="InterPro" id="IPR003409">
    <property type="entry name" value="MORN"/>
</dbReference>
<evidence type="ECO:0000256" key="7">
    <source>
        <dbReference type="SAM" id="MobiDB-lite"/>
    </source>
</evidence>
<evidence type="ECO:0000256" key="6">
    <source>
        <dbReference type="ARBA" id="ARBA00023273"/>
    </source>
</evidence>
<organism evidence="8 9">
    <name type="scientific">Phyllotreta striolata</name>
    <name type="common">Striped flea beetle</name>
    <name type="synonym">Crioceris striolata</name>
    <dbReference type="NCBI Taxonomy" id="444603"/>
    <lineage>
        <taxon>Eukaryota</taxon>
        <taxon>Metazoa</taxon>
        <taxon>Ecdysozoa</taxon>
        <taxon>Arthropoda</taxon>
        <taxon>Hexapoda</taxon>
        <taxon>Insecta</taxon>
        <taxon>Pterygota</taxon>
        <taxon>Neoptera</taxon>
        <taxon>Endopterygota</taxon>
        <taxon>Coleoptera</taxon>
        <taxon>Polyphaga</taxon>
        <taxon>Cucujiformia</taxon>
        <taxon>Chrysomeloidea</taxon>
        <taxon>Chrysomelidae</taxon>
        <taxon>Galerucinae</taxon>
        <taxon>Alticini</taxon>
        <taxon>Phyllotreta</taxon>
    </lineage>
</organism>
<gene>
    <name evidence="8" type="ORF">PHYEVI_LOCUS2401</name>
</gene>
<keyword evidence="3" id="KW-0677">Repeat</keyword>
<keyword evidence="5" id="KW-0969">Cilium</keyword>
<evidence type="ECO:0000256" key="3">
    <source>
        <dbReference type="ARBA" id="ARBA00022737"/>
    </source>
</evidence>
<dbReference type="Pfam" id="PF02493">
    <property type="entry name" value="MORN"/>
    <property type="match status" value="1"/>
</dbReference>